<keyword evidence="3" id="KW-1185">Reference proteome</keyword>
<protein>
    <submittedName>
        <fullName evidence="2">Uncharacterized protein</fullName>
    </submittedName>
</protein>
<proteinExistence type="predicted"/>
<dbReference type="Proteomes" id="UP000268059">
    <property type="component" value="Chromosome"/>
</dbReference>
<dbReference type="InParanoid" id="A0A3G9J6K0"/>
<evidence type="ECO:0000313" key="3">
    <source>
        <dbReference type="Proteomes" id="UP000268059"/>
    </source>
</evidence>
<name>A0A3G9J6K0_9FIRM</name>
<dbReference type="KEGG" id="ebm:SG0102_17410"/>
<organism evidence="2 3">
    <name type="scientific">Intestinibaculum porci</name>
    <dbReference type="NCBI Taxonomy" id="2487118"/>
    <lineage>
        <taxon>Bacteria</taxon>
        <taxon>Bacillati</taxon>
        <taxon>Bacillota</taxon>
        <taxon>Erysipelotrichia</taxon>
        <taxon>Erysipelotrichales</taxon>
        <taxon>Erysipelotrichaceae</taxon>
        <taxon>Intestinibaculum</taxon>
    </lineage>
</organism>
<evidence type="ECO:0000313" key="2">
    <source>
        <dbReference type="EMBL" id="BBH26807.1"/>
    </source>
</evidence>
<reference evidence="2 3" key="1">
    <citation type="submission" date="2018-11" db="EMBL/GenBank/DDBJ databases">
        <title>Novel Erysipelotrichaceae bacterium isolated from small intestine of a swine.</title>
        <authorList>
            <person name="Kim J.S."/>
            <person name="Choe H."/>
            <person name="Lee Y.R."/>
            <person name="Kim K.M."/>
            <person name="Park D.S."/>
        </authorList>
    </citation>
    <scope>NUCLEOTIDE SEQUENCE [LARGE SCALE GENOMIC DNA]</scope>
    <source>
        <strain evidence="2 3">SG0102</strain>
    </source>
</reference>
<dbReference type="RefSeq" id="WP_125119624.1">
    <property type="nucleotide sequence ID" value="NZ_AP019309.1"/>
</dbReference>
<feature type="transmembrane region" description="Helical" evidence="1">
    <location>
        <begin position="54"/>
        <end position="74"/>
    </location>
</feature>
<evidence type="ECO:0000256" key="1">
    <source>
        <dbReference type="SAM" id="Phobius"/>
    </source>
</evidence>
<sequence>MQESIELLLIFIAIMTIYVVLIIQMYEPKTMKLLDDYVKVMHAVGMSAGNTSLLALNSGLCLMHFVVAAFVLFISSLALDYKMTLLLSAGMPAFMYIMQM</sequence>
<dbReference type="AlphaFoldDB" id="A0A3G9J6K0"/>
<accession>A0A3G9J6K0</accession>
<keyword evidence="1" id="KW-0472">Membrane</keyword>
<keyword evidence="1" id="KW-1133">Transmembrane helix</keyword>
<dbReference type="OrthoDB" id="66636at2"/>
<dbReference type="EMBL" id="AP019309">
    <property type="protein sequence ID" value="BBH26807.1"/>
    <property type="molecule type" value="Genomic_DNA"/>
</dbReference>
<feature type="transmembrane region" description="Helical" evidence="1">
    <location>
        <begin position="7"/>
        <end position="26"/>
    </location>
</feature>
<keyword evidence="1" id="KW-0812">Transmembrane</keyword>
<gene>
    <name evidence="2" type="ORF">SG0102_17410</name>
</gene>